<reference evidence="3" key="1">
    <citation type="submission" date="2006-12" db="EMBL/GenBank/DDBJ databases">
        <title>Complete sequence of chromosome 1 of Verminephrobacter eiseniae EF01-2.</title>
        <authorList>
            <person name="Copeland A."/>
            <person name="Lucas S."/>
            <person name="Lapidus A."/>
            <person name="Barry K."/>
            <person name="Detter J.C."/>
            <person name="Glavina del Rio T."/>
            <person name="Dalin E."/>
            <person name="Tice H."/>
            <person name="Pitluck S."/>
            <person name="Chertkov O."/>
            <person name="Brettin T."/>
            <person name="Bruce D."/>
            <person name="Han C."/>
            <person name="Tapia R."/>
            <person name="Gilna P."/>
            <person name="Schmutz J."/>
            <person name="Larimer F."/>
            <person name="Land M."/>
            <person name="Hauser L."/>
            <person name="Kyrpides N."/>
            <person name="Kim E."/>
            <person name="Stahl D."/>
            <person name="Richardson P."/>
        </authorList>
    </citation>
    <scope>NUCLEOTIDE SEQUENCE [LARGE SCALE GENOMIC DNA]</scope>
    <source>
        <strain evidence="3">EF01-2</strain>
    </source>
</reference>
<dbReference type="InterPro" id="IPR010753">
    <property type="entry name" value="DUF1330"/>
</dbReference>
<sequence length="82" mass="8701">MQTHGAQVCVRGGKVQVQVQVQVQVLGGDGDPGRAVVLKFPSVAAAQAFHDSPEYRKARAARKDAAVVRMVCAEGCQEPDLL</sequence>
<gene>
    <name evidence="2" type="ordered locus">Veis_2651</name>
</gene>
<dbReference type="GeneID" id="76461162"/>
<accession>A1WL87</accession>
<dbReference type="Gene3D" id="3.30.70.100">
    <property type="match status" value="1"/>
</dbReference>
<organism evidence="2 3">
    <name type="scientific">Verminephrobacter eiseniae (strain EF01-2)</name>
    <dbReference type="NCBI Taxonomy" id="391735"/>
    <lineage>
        <taxon>Bacteria</taxon>
        <taxon>Pseudomonadati</taxon>
        <taxon>Pseudomonadota</taxon>
        <taxon>Betaproteobacteria</taxon>
        <taxon>Burkholderiales</taxon>
        <taxon>Comamonadaceae</taxon>
        <taxon>Verminephrobacter</taxon>
    </lineage>
</organism>
<dbReference type="eggNOG" id="COG5470">
    <property type="taxonomic scope" value="Bacteria"/>
</dbReference>
<feature type="domain" description="DUF1330" evidence="1">
    <location>
        <begin position="1"/>
        <end position="75"/>
    </location>
</feature>
<name>A1WL87_VEREI</name>
<proteinExistence type="predicted"/>
<dbReference type="Proteomes" id="UP000000374">
    <property type="component" value="Chromosome"/>
</dbReference>
<dbReference type="SUPFAM" id="SSF54909">
    <property type="entry name" value="Dimeric alpha+beta barrel"/>
    <property type="match status" value="1"/>
</dbReference>
<evidence type="ECO:0000259" key="1">
    <source>
        <dbReference type="Pfam" id="PF07045"/>
    </source>
</evidence>
<dbReference type="HOGENOM" id="CLU_145407_3_0_4"/>
<dbReference type="KEGG" id="vei:Veis_2651"/>
<keyword evidence="3" id="KW-1185">Reference proteome</keyword>
<dbReference type="InterPro" id="IPR011008">
    <property type="entry name" value="Dimeric_a/b-barrel"/>
</dbReference>
<dbReference type="Pfam" id="PF07045">
    <property type="entry name" value="DUF1330"/>
    <property type="match status" value="1"/>
</dbReference>
<protein>
    <recommendedName>
        <fullName evidence="1">DUF1330 domain-containing protein</fullName>
    </recommendedName>
</protein>
<evidence type="ECO:0000313" key="2">
    <source>
        <dbReference type="EMBL" id="ABM58394.1"/>
    </source>
</evidence>
<dbReference type="EMBL" id="CP000542">
    <property type="protein sequence ID" value="ABM58394.1"/>
    <property type="molecule type" value="Genomic_DNA"/>
</dbReference>
<dbReference type="RefSeq" id="WP_011810393.1">
    <property type="nucleotide sequence ID" value="NC_008786.1"/>
</dbReference>
<dbReference type="STRING" id="391735.Veis_2651"/>
<evidence type="ECO:0000313" key="3">
    <source>
        <dbReference type="Proteomes" id="UP000000374"/>
    </source>
</evidence>
<dbReference type="AlphaFoldDB" id="A1WL87"/>